<evidence type="ECO:0000256" key="12">
    <source>
        <dbReference type="HAMAP-Rule" id="MF_01665"/>
    </source>
</evidence>
<evidence type="ECO:0000256" key="4">
    <source>
        <dbReference type="ARBA" id="ARBA00022723"/>
    </source>
</evidence>
<comment type="catalytic activity">
    <reaction evidence="11">
        <text>Fe(II)-heme o + 2 A + H2O = Fe(II)-heme a + 2 AH2</text>
        <dbReference type="Rhea" id="RHEA:63388"/>
        <dbReference type="ChEBI" id="CHEBI:13193"/>
        <dbReference type="ChEBI" id="CHEBI:15377"/>
        <dbReference type="ChEBI" id="CHEBI:17499"/>
        <dbReference type="ChEBI" id="CHEBI:60530"/>
        <dbReference type="ChEBI" id="CHEBI:61715"/>
        <dbReference type="EC" id="1.17.99.9"/>
    </reaction>
    <physiologicalReaction direction="left-to-right" evidence="11">
        <dbReference type="Rhea" id="RHEA:63389"/>
    </physiologicalReaction>
</comment>
<dbReference type="GO" id="GO:0005886">
    <property type="term" value="C:plasma membrane"/>
    <property type="evidence" value="ECO:0007669"/>
    <property type="project" value="UniProtKB-SubCell"/>
</dbReference>
<dbReference type="PANTHER" id="PTHR23289:SF2">
    <property type="entry name" value="CYTOCHROME C OXIDASE ASSEMBLY PROTEIN COX15 HOMOLOG"/>
    <property type="match status" value="1"/>
</dbReference>
<reference evidence="13 14" key="1">
    <citation type="submission" date="2019-06" db="EMBL/GenBank/DDBJ databases">
        <title>New taxonomy in bacterial strain CC-CFT640, isolated from vineyard.</title>
        <authorList>
            <person name="Lin S.-Y."/>
            <person name="Tsai C.-F."/>
            <person name="Young C.-C."/>
        </authorList>
    </citation>
    <scope>NUCLEOTIDE SEQUENCE [LARGE SCALE GENOMIC DNA]</scope>
    <source>
        <strain evidence="13 14">CC-CFT640</strain>
    </source>
</reference>
<evidence type="ECO:0000256" key="6">
    <source>
        <dbReference type="ARBA" id="ARBA00023002"/>
    </source>
</evidence>
<dbReference type="InterPro" id="IPR003780">
    <property type="entry name" value="COX15/CtaA_fam"/>
</dbReference>
<evidence type="ECO:0000256" key="9">
    <source>
        <dbReference type="ARBA" id="ARBA00023136"/>
    </source>
</evidence>
<keyword evidence="8 12" id="KW-0350">Heme biosynthesis</keyword>
<keyword evidence="12" id="KW-1003">Cell membrane</keyword>
<feature type="binding site" description="axial binding residue" evidence="12">
    <location>
        <position position="335"/>
    </location>
    <ligand>
        <name>heme</name>
        <dbReference type="ChEBI" id="CHEBI:30413"/>
    </ligand>
    <ligandPart>
        <name>Fe</name>
        <dbReference type="ChEBI" id="CHEBI:18248"/>
    </ligandPart>
</feature>
<comment type="caution">
    <text evidence="13">The sequence shown here is derived from an EMBL/GenBank/DDBJ whole genome shotgun (WGS) entry which is preliminary data.</text>
</comment>
<dbReference type="InterPro" id="IPR023754">
    <property type="entry name" value="HemeA_Synthase_type2"/>
</dbReference>
<accession>A0A5C8PS71</accession>
<comment type="cofactor">
    <cofactor evidence="1 12">
        <name>heme b</name>
        <dbReference type="ChEBI" id="CHEBI:60344"/>
    </cofactor>
</comment>
<comment type="similarity">
    <text evidence="12">Belongs to the COX15/CtaA family. Type 2 subfamily.</text>
</comment>
<keyword evidence="7 12" id="KW-0408">Iron</keyword>
<keyword evidence="6 12" id="KW-0560">Oxidoreductase</keyword>
<dbReference type="PANTHER" id="PTHR23289">
    <property type="entry name" value="CYTOCHROME C OXIDASE ASSEMBLY PROTEIN COX15"/>
    <property type="match status" value="1"/>
</dbReference>
<evidence type="ECO:0000256" key="11">
    <source>
        <dbReference type="ARBA" id="ARBA00048044"/>
    </source>
</evidence>
<organism evidence="13 14">
    <name type="scientific">Vineibacter terrae</name>
    <dbReference type="NCBI Taxonomy" id="2586908"/>
    <lineage>
        <taxon>Bacteria</taxon>
        <taxon>Pseudomonadati</taxon>
        <taxon>Pseudomonadota</taxon>
        <taxon>Alphaproteobacteria</taxon>
        <taxon>Hyphomicrobiales</taxon>
        <taxon>Vineibacter</taxon>
    </lineage>
</organism>
<dbReference type="GO" id="GO:0006784">
    <property type="term" value="P:heme A biosynthetic process"/>
    <property type="evidence" value="ECO:0007669"/>
    <property type="project" value="UniProtKB-UniRule"/>
</dbReference>
<feature type="binding site" description="axial binding residue" evidence="12">
    <location>
        <position position="274"/>
    </location>
    <ligand>
        <name>heme</name>
        <dbReference type="ChEBI" id="CHEBI:30413"/>
    </ligand>
    <ligandPart>
        <name>Fe</name>
        <dbReference type="ChEBI" id="CHEBI:18248"/>
    </ligandPart>
</feature>
<evidence type="ECO:0000256" key="2">
    <source>
        <dbReference type="ARBA" id="ARBA00004141"/>
    </source>
</evidence>
<comment type="pathway">
    <text evidence="10 12">Porphyrin-containing compound metabolism; heme A biosynthesis; heme A from heme O: step 1/1.</text>
</comment>
<dbReference type="GO" id="GO:0016653">
    <property type="term" value="F:oxidoreductase activity, acting on NAD(P)H, heme protein as acceptor"/>
    <property type="evidence" value="ECO:0007669"/>
    <property type="project" value="TreeGrafter"/>
</dbReference>
<keyword evidence="5 12" id="KW-1133">Transmembrane helix</keyword>
<sequence length="367" mass="39830">MSVAFPTADRPPAAVTGRSDARAIGRWLAVVAAMIFAMIVLGALTRLTESGLSMVEWKPVTGWLPPLSDAAWQAELAKYAQSPQGRLVNQGMTVAQFKEIFWLEYLHRLWGRLIGLAFALPMLWFFIRGRVPRWLKPRLVVLLLLGGLQGAVGWIMVASGLQDAPSVSHYRLALHLVLAISLYAYILWLAFGLLRPEAPSPLAGDRRVGRAAAAAVGFLFVVLTFGAFVAGLRAGQVHTTFPTMSGYWIPPGLLELEPAWLNFVATQTGTQFAHRWLAKILVVLCLALWVRARRVDATAPVRRATTMVALMALIQLGLGIGTILTGAELAIATVHQAGAVLLLSTLILTLRRAWPLQDALAGPARTG</sequence>
<protein>
    <recommendedName>
        <fullName evidence="12">Heme A synthase</fullName>
        <shortName evidence="12">HAS</shortName>
        <ecNumber evidence="12">1.17.99.9</ecNumber>
    </recommendedName>
    <alternativeName>
        <fullName evidence="12">Cytochrome aa3-controlling protein</fullName>
    </alternativeName>
</protein>
<gene>
    <name evidence="12" type="primary">ctaA</name>
    <name evidence="13" type="ORF">FHP25_07905</name>
</gene>
<dbReference type="EMBL" id="VDUZ01000007">
    <property type="protein sequence ID" value="TXL78119.1"/>
    <property type="molecule type" value="Genomic_DNA"/>
</dbReference>
<dbReference type="OrthoDB" id="9793156at2"/>
<evidence type="ECO:0000256" key="10">
    <source>
        <dbReference type="ARBA" id="ARBA00044501"/>
    </source>
</evidence>
<feature type="transmembrane region" description="Helical" evidence="12">
    <location>
        <begin position="109"/>
        <end position="127"/>
    </location>
</feature>
<keyword evidence="9 12" id="KW-0472">Membrane</keyword>
<feature type="transmembrane region" description="Helical" evidence="12">
    <location>
        <begin position="172"/>
        <end position="191"/>
    </location>
</feature>
<proteinExistence type="inferred from homology"/>
<comment type="subunit">
    <text evidence="12">Interacts with CtaB.</text>
</comment>
<evidence type="ECO:0000256" key="1">
    <source>
        <dbReference type="ARBA" id="ARBA00001970"/>
    </source>
</evidence>
<feature type="transmembrane region" description="Helical" evidence="12">
    <location>
        <begin position="211"/>
        <end position="232"/>
    </location>
</feature>
<dbReference type="Pfam" id="PF02628">
    <property type="entry name" value="COX15-CtaA"/>
    <property type="match status" value="1"/>
</dbReference>
<dbReference type="HAMAP" id="MF_01665">
    <property type="entry name" value="HemeA_synth_type2"/>
    <property type="match status" value="1"/>
</dbReference>
<keyword evidence="3 12" id="KW-0812">Transmembrane</keyword>
<dbReference type="GO" id="GO:0120547">
    <property type="term" value="F:heme A synthase activity"/>
    <property type="evidence" value="ECO:0007669"/>
    <property type="project" value="UniProtKB-EC"/>
</dbReference>
<keyword evidence="4 12" id="KW-0479">Metal-binding</keyword>
<evidence type="ECO:0000256" key="5">
    <source>
        <dbReference type="ARBA" id="ARBA00022989"/>
    </source>
</evidence>
<evidence type="ECO:0000313" key="14">
    <source>
        <dbReference type="Proteomes" id="UP000321638"/>
    </source>
</evidence>
<evidence type="ECO:0000256" key="3">
    <source>
        <dbReference type="ARBA" id="ARBA00022692"/>
    </source>
</evidence>
<evidence type="ECO:0000256" key="8">
    <source>
        <dbReference type="ARBA" id="ARBA00023133"/>
    </source>
</evidence>
<feature type="transmembrane region" description="Helical" evidence="12">
    <location>
        <begin position="304"/>
        <end position="324"/>
    </location>
</feature>
<evidence type="ECO:0000313" key="13">
    <source>
        <dbReference type="EMBL" id="TXL78119.1"/>
    </source>
</evidence>
<dbReference type="AlphaFoldDB" id="A0A5C8PS71"/>
<evidence type="ECO:0000256" key="7">
    <source>
        <dbReference type="ARBA" id="ARBA00023004"/>
    </source>
</evidence>
<keyword evidence="14" id="KW-1185">Reference proteome</keyword>
<feature type="transmembrane region" description="Helical" evidence="12">
    <location>
        <begin position="27"/>
        <end position="47"/>
    </location>
</feature>
<dbReference type="Proteomes" id="UP000321638">
    <property type="component" value="Unassembled WGS sequence"/>
</dbReference>
<name>A0A5C8PS71_9HYPH</name>
<feature type="transmembrane region" description="Helical" evidence="12">
    <location>
        <begin position="139"/>
        <end position="160"/>
    </location>
</feature>
<feature type="transmembrane region" description="Helical" evidence="12">
    <location>
        <begin position="276"/>
        <end position="292"/>
    </location>
</feature>
<dbReference type="EC" id="1.17.99.9" evidence="12"/>
<comment type="subcellular location">
    <subcellularLocation>
        <location evidence="12">Cell membrane</location>
        <topology evidence="12">Multi-pass membrane protein</topology>
    </subcellularLocation>
    <subcellularLocation>
        <location evidence="2">Membrane</location>
        <topology evidence="2">Multi-pass membrane protein</topology>
    </subcellularLocation>
</comment>
<dbReference type="UniPathway" id="UPA00269">
    <property type="reaction ID" value="UER00713"/>
</dbReference>
<comment type="function">
    <text evidence="12">Catalyzes the conversion of heme O to heme A by two successive hydroxylations of the methyl group at C8. The first hydroxylation forms heme I, the second hydroxylation results in an unstable dihydroxymethyl group, which spontaneously dehydrates, resulting in the formyl group of heme A.</text>
</comment>
<feature type="transmembrane region" description="Helical" evidence="12">
    <location>
        <begin position="330"/>
        <end position="350"/>
    </location>
</feature>
<dbReference type="GO" id="GO:0046872">
    <property type="term" value="F:metal ion binding"/>
    <property type="evidence" value="ECO:0007669"/>
    <property type="project" value="UniProtKB-KW"/>
</dbReference>